<dbReference type="AlphaFoldDB" id="A0A1R1RJB0"/>
<evidence type="ECO:0000313" key="2">
    <source>
        <dbReference type="Proteomes" id="UP000187367"/>
    </source>
</evidence>
<accession>A0A1R1RJB0</accession>
<dbReference type="GeneID" id="92790808"/>
<dbReference type="NCBIfam" id="TIGR02413">
    <property type="entry name" value="Bac_small_yrzI"/>
    <property type="match status" value="1"/>
</dbReference>
<dbReference type="EMBL" id="MTJL01000010">
    <property type="protein sequence ID" value="OMI07616.1"/>
    <property type="molecule type" value="Genomic_DNA"/>
</dbReference>
<proteinExistence type="predicted"/>
<reference evidence="1 2" key="1">
    <citation type="submission" date="2017-01" db="EMBL/GenBank/DDBJ databases">
        <title>Bacillus phylogenomics.</title>
        <authorList>
            <person name="Dunlap C."/>
        </authorList>
    </citation>
    <scope>NUCLEOTIDE SEQUENCE [LARGE SCALE GENOMIC DNA]</scope>
    <source>
        <strain evidence="1 2">NRRL B-41282</strain>
    </source>
</reference>
<dbReference type="RefSeq" id="WP_076763450.1">
    <property type="nucleotide sequence ID" value="NZ_CP133085.1"/>
</dbReference>
<dbReference type="OrthoDB" id="2912337at2"/>
<gene>
    <name evidence="1" type="ORF">BW143_06995</name>
</gene>
<name>A0A1R1RJB0_9BACI</name>
<evidence type="ECO:0000313" key="1">
    <source>
        <dbReference type="EMBL" id="OMI07616.1"/>
    </source>
</evidence>
<organism evidence="1 2">
    <name type="scientific">Bacillus swezeyi</name>
    <dbReference type="NCBI Taxonomy" id="1925020"/>
    <lineage>
        <taxon>Bacteria</taxon>
        <taxon>Bacillati</taxon>
        <taxon>Bacillota</taxon>
        <taxon>Bacilli</taxon>
        <taxon>Bacillales</taxon>
        <taxon>Bacillaceae</taxon>
        <taxon>Bacillus</taxon>
    </lineage>
</organism>
<accession>A0A1R1QSG0</accession>
<comment type="caution">
    <text evidence="1">The sequence shown here is derived from an EMBL/GenBank/DDBJ whole genome shotgun (WGS) entry which is preliminary data.</text>
</comment>
<keyword evidence="2" id="KW-1185">Reference proteome</keyword>
<sequence length="49" mass="6222">MTINLFFLTLTIQKKFKSPEEYEREHEIEQMYNEMRDLQLKYLYMNSQR</sequence>
<dbReference type="Proteomes" id="UP000187367">
    <property type="component" value="Unassembled WGS sequence"/>
</dbReference>
<protein>
    <submittedName>
        <fullName evidence="1">YrzI family small protein</fullName>
    </submittedName>
</protein>
<dbReference type="InterPro" id="IPR012655">
    <property type="entry name" value="YrzI"/>
</dbReference>
<dbReference type="Pfam" id="PF09501">
    <property type="entry name" value="Bac_small_YrzI"/>
    <property type="match status" value="1"/>
</dbReference>